<gene>
    <name evidence="3" type="ORF">GON03_19440</name>
</gene>
<evidence type="ECO:0000259" key="2">
    <source>
        <dbReference type="SMART" id="SM00943"/>
    </source>
</evidence>
<dbReference type="AlphaFoldDB" id="A0A6L6XVZ0"/>
<dbReference type="Pfam" id="PF09250">
    <property type="entry name" value="Prim-Pol"/>
    <property type="match status" value="1"/>
</dbReference>
<name>A0A6L6XVZ0_9ACTN</name>
<organism evidence="3 4">
    <name type="scientific">Nocardioides agri</name>
    <dbReference type="NCBI Taxonomy" id="2682843"/>
    <lineage>
        <taxon>Bacteria</taxon>
        <taxon>Bacillati</taxon>
        <taxon>Actinomycetota</taxon>
        <taxon>Actinomycetes</taxon>
        <taxon>Propionibacteriales</taxon>
        <taxon>Nocardioidaceae</taxon>
        <taxon>Nocardioides</taxon>
    </lineage>
</organism>
<feature type="domain" description="DNA primase/polymerase bifunctional N-terminal" evidence="2">
    <location>
        <begin position="20"/>
        <end position="171"/>
    </location>
</feature>
<keyword evidence="4" id="KW-1185">Reference proteome</keyword>
<evidence type="ECO:0000313" key="3">
    <source>
        <dbReference type="EMBL" id="MVQ51360.1"/>
    </source>
</evidence>
<comment type="caution">
    <text evidence="3">The sequence shown here is derived from an EMBL/GenBank/DDBJ whole genome shotgun (WGS) entry which is preliminary data.</text>
</comment>
<dbReference type="CDD" id="cd04859">
    <property type="entry name" value="Prim_Pol"/>
    <property type="match status" value="1"/>
</dbReference>
<dbReference type="RefSeq" id="WP_157346207.1">
    <property type="nucleotide sequence ID" value="NZ_WSEK01000005.1"/>
</dbReference>
<dbReference type="EMBL" id="WSEK01000005">
    <property type="protein sequence ID" value="MVQ51360.1"/>
    <property type="molecule type" value="Genomic_DNA"/>
</dbReference>
<dbReference type="SMART" id="SM00943">
    <property type="entry name" value="Prim-Pol"/>
    <property type="match status" value="1"/>
</dbReference>
<dbReference type="SUPFAM" id="SSF56747">
    <property type="entry name" value="Prim-pol domain"/>
    <property type="match status" value="1"/>
</dbReference>
<feature type="region of interest" description="Disordered" evidence="1">
    <location>
        <begin position="653"/>
        <end position="684"/>
    </location>
</feature>
<sequence length="684" mass="73644">MTASEPTDTTTRPGVVLEAAAMLADAGFHVFPVEGKEPRVRWGSAATRDAEQLLAWWRRWPDAGVAVDCGRSGVVVVDLDVKDGVDGVTAWKELADGRAPATFCAVTPSGGRHLYYRDSARSYRNSASQVAPGVDVRGVGGYVVAPPSPGYAWHAEMPLSVDDLPALPDGLLPISTGTNAGHWRRLDLDRLDHRDRAALAELLRLGGHSAYQADGYIAITRPGRMAGLSASIGHIGPGVAKVFTPHWPPLTAGGRYSADDLVLLSRPDVAATVQPALAAEHRILDKFGEAVAGQGLVGEDALAKLLYLTVTSRLLDRQVSAGVKGHSASGKSWTVEVVLRFFPRDAYLTFTAMSEKALIHSDEEYAHRTIVIYEVVALREGIEDDLTSYLIRSLLSEGRIEYPVTVRDPKGGFTTKTIVKEGPTNLLFTTTKTRVHAENETRVLSLNTDDSTEQTARVFLELANDDAIAPHGDLDPWIELQRWLENQDNRVVIPYARDLVARIPAVAVRLRRDVGALLSLIRTHALLHQATRRRDHDGRLVATLDDYGTVRDLVADILSEGVGATVSATVRGTVGAVATITTGSREASALDVARQLGVDKSNAGRRLRAASDGGYVRNREDKHGKPGRWVLGDPLPEAVALLPTVEELRSGCAVAPVPGAERDPRPASVGPPTETRRAGEGRPA</sequence>
<reference evidence="3 4" key="1">
    <citation type="submission" date="2019-12" db="EMBL/GenBank/DDBJ databases">
        <authorList>
            <person name="Huq M.A."/>
        </authorList>
    </citation>
    <scope>NUCLEOTIDE SEQUENCE [LARGE SCALE GENOMIC DNA]</scope>
    <source>
        <strain evidence="3 4">MAH-18</strain>
    </source>
</reference>
<feature type="compositionally biased region" description="Basic and acidic residues" evidence="1">
    <location>
        <begin position="674"/>
        <end position="684"/>
    </location>
</feature>
<dbReference type="InterPro" id="IPR015330">
    <property type="entry name" value="DNA_primase/pol_bifunc_N"/>
</dbReference>
<protein>
    <recommendedName>
        <fullName evidence="2">DNA primase/polymerase bifunctional N-terminal domain-containing protein</fullName>
    </recommendedName>
</protein>
<accession>A0A6L6XVZ0</accession>
<evidence type="ECO:0000256" key="1">
    <source>
        <dbReference type="SAM" id="MobiDB-lite"/>
    </source>
</evidence>
<evidence type="ECO:0000313" key="4">
    <source>
        <dbReference type="Proteomes" id="UP000473525"/>
    </source>
</evidence>
<dbReference type="Proteomes" id="UP000473525">
    <property type="component" value="Unassembled WGS sequence"/>
</dbReference>
<proteinExistence type="predicted"/>